<organism evidence="2 3">
    <name type="scientific">Linum tenue</name>
    <dbReference type="NCBI Taxonomy" id="586396"/>
    <lineage>
        <taxon>Eukaryota</taxon>
        <taxon>Viridiplantae</taxon>
        <taxon>Streptophyta</taxon>
        <taxon>Embryophyta</taxon>
        <taxon>Tracheophyta</taxon>
        <taxon>Spermatophyta</taxon>
        <taxon>Magnoliopsida</taxon>
        <taxon>eudicotyledons</taxon>
        <taxon>Gunneridae</taxon>
        <taxon>Pentapetalae</taxon>
        <taxon>rosids</taxon>
        <taxon>fabids</taxon>
        <taxon>Malpighiales</taxon>
        <taxon>Linaceae</taxon>
        <taxon>Linum</taxon>
    </lineage>
</organism>
<dbReference type="EMBL" id="CAMGYJ010000005">
    <property type="protein sequence ID" value="CAI0424473.1"/>
    <property type="molecule type" value="Genomic_DNA"/>
</dbReference>
<keyword evidence="3" id="KW-1185">Reference proteome</keyword>
<evidence type="ECO:0000256" key="1">
    <source>
        <dbReference type="SAM" id="MobiDB-lite"/>
    </source>
</evidence>
<comment type="caution">
    <text evidence="2">The sequence shown here is derived from an EMBL/GenBank/DDBJ whole genome shotgun (WGS) entry which is preliminary data.</text>
</comment>
<evidence type="ECO:0000313" key="2">
    <source>
        <dbReference type="EMBL" id="CAI0424473.1"/>
    </source>
</evidence>
<gene>
    <name evidence="2" type="ORF">LITE_LOCUS19969</name>
</gene>
<feature type="region of interest" description="Disordered" evidence="1">
    <location>
        <begin position="49"/>
        <end position="91"/>
    </location>
</feature>
<reference evidence="2" key="1">
    <citation type="submission" date="2022-08" db="EMBL/GenBank/DDBJ databases">
        <authorList>
            <person name="Gutierrez-Valencia J."/>
        </authorList>
    </citation>
    <scope>NUCLEOTIDE SEQUENCE</scope>
</reference>
<proteinExistence type="predicted"/>
<evidence type="ECO:0000313" key="3">
    <source>
        <dbReference type="Proteomes" id="UP001154282"/>
    </source>
</evidence>
<name>A0AAV0KRU1_9ROSI</name>
<dbReference type="AlphaFoldDB" id="A0AAV0KRU1"/>
<protein>
    <submittedName>
        <fullName evidence="2">Uncharacterized protein</fullName>
    </submittedName>
</protein>
<sequence length="91" mass="9663">MTRTGIHSICILQAFTVSQESQPTKVVNPRSSRGSTYFDPAVRKTGCTQLSGRSLKGLNRAKTGDSLTLDPLAQPGPGQPALQPTHTSLSL</sequence>
<feature type="compositionally biased region" description="Low complexity" evidence="1">
    <location>
        <begin position="71"/>
        <end position="84"/>
    </location>
</feature>
<dbReference type="Proteomes" id="UP001154282">
    <property type="component" value="Unassembled WGS sequence"/>
</dbReference>
<accession>A0AAV0KRU1</accession>